<comment type="subcellular location">
    <subcellularLocation>
        <location evidence="1">Chromosome</location>
    </subcellularLocation>
</comment>
<evidence type="ECO:0000256" key="10">
    <source>
        <dbReference type="ARBA" id="ARBA00047840"/>
    </source>
</evidence>
<dbReference type="InterPro" id="IPR040175">
    <property type="entry name" value="TET1/2/3"/>
</dbReference>
<keyword evidence="3" id="KW-0158">Chromosome</keyword>
<dbReference type="GO" id="GO:0070579">
    <property type="term" value="F:DNA 5-methylcytosine dioxygenase activity"/>
    <property type="evidence" value="ECO:0007669"/>
    <property type="project" value="UniProtKB-UniRule"/>
</dbReference>
<feature type="region of interest" description="Disordered" evidence="14">
    <location>
        <begin position="323"/>
        <end position="403"/>
    </location>
</feature>
<dbReference type="PROSITE" id="PS51058">
    <property type="entry name" value="ZF_CXXC"/>
    <property type="match status" value="1"/>
</dbReference>
<dbReference type="Proteomes" id="UP001566132">
    <property type="component" value="Unassembled WGS sequence"/>
</dbReference>
<comment type="catalytic activity">
    <reaction evidence="13">
        <text>a 5-methyl-2'-deoxycytidine in DNA + 2-oxoglutarate + O2 = a 5-hydroxymethyl-2'-deoxycytidine in DNA + succinate + CO2</text>
        <dbReference type="Rhea" id="RHEA:52636"/>
        <dbReference type="Rhea" id="RHEA-COMP:11370"/>
        <dbReference type="Rhea" id="RHEA-COMP:13315"/>
        <dbReference type="ChEBI" id="CHEBI:15379"/>
        <dbReference type="ChEBI" id="CHEBI:16526"/>
        <dbReference type="ChEBI" id="CHEBI:16810"/>
        <dbReference type="ChEBI" id="CHEBI:30031"/>
        <dbReference type="ChEBI" id="CHEBI:85454"/>
        <dbReference type="ChEBI" id="CHEBI:136731"/>
        <dbReference type="EC" id="1.14.11.80"/>
    </reaction>
</comment>
<dbReference type="PANTHER" id="PTHR23358:SF6">
    <property type="entry name" value="METHYLCYTOSINE DIOXYGENASE TET"/>
    <property type="match status" value="1"/>
</dbReference>
<dbReference type="PANTHER" id="PTHR23358">
    <property type="entry name" value="METHYLCYTOSINE DIOXYGENASE TET"/>
    <property type="match status" value="1"/>
</dbReference>
<feature type="compositionally biased region" description="Polar residues" evidence="14">
    <location>
        <begin position="950"/>
        <end position="988"/>
    </location>
</feature>
<evidence type="ECO:0000256" key="2">
    <source>
        <dbReference type="ARBA" id="ARBA00007502"/>
    </source>
</evidence>
<feature type="compositionally biased region" description="Pro residues" evidence="14">
    <location>
        <begin position="614"/>
        <end position="628"/>
    </location>
</feature>
<feature type="region of interest" description="Disordered" evidence="14">
    <location>
        <begin position="908"/>
        <end position="932"/>
    </location>
</feature>
<comment type="catalytic activity">
    <reaction evidence="10 13">
        <text>a 5-formyl-2'-deoxycytidine in DNA + 2-oxoglutarate + O2 = a 5-carboxyl-2'-deoxycytidine in DNA + succinate + CO2 + H(+)</text>
        <dbReference type="Rhea" id="RHEA:53832"/>
        <dbReference type="Rhea" id="RHEA-COMP:13656"/>
        <dbReference type="Rhea" id="RHEA-COMP:13657"/>
        <dbReference type="ChEBI" id="CHEBI:15378"/>
        <dbReference type="ChEBI" id="CHEBI:15379"/>
        <dbReference type="ChEBI" id="CHEBI:16526"/>
        <dbReference type="ChEBI" id="CHEBI:16810"/>
        <dbReference type="ChEBI" id="CHEBI:30031"/>
        <dbReference type="ChEBI" id="CHEBI:137731"/>
        <dbReference type="ChEBI" id="CHEBI:137732"/>
        <dbReference type="EC" id="1.14.11.80"/>
    </reaction>
</comment>
<feature type="region of interest" description="Disordered" evidence="14">
    <location>
        <begin position="456"/>
        <end position="525"/>
    </location>
</feature>
<keyword evidence="8 13" id="KW-0560">Oxidoreductase</keyword>
<dbReference type="EMBL" id="JBDJPC010000006">
    <property type="protein sequence ID" value="KAL1497060.1"/>
    <property type="molecule type" value="Genomic_DNA"/>
</dbReference>
<feature type="compositionally biased region" description="Basic and acidic residues" evidence="14">
    <location>
        <begin position="456"/>
        <end position="466"/>
    </location>
</feature>
<evidence type="ECO:0000313" key="16">
    <source>
        <dbReference type="EMBL" id="KAL1497060.1"/>
    </source>
</evidence>
<keyword evidence="7 13" id="KW-0223">Dioxygenase</keyword>
<feature type="compositionally biased region" description="Polar residues" evidence="14">
    <location>
        <begin position="1393"/>
        <end position="1406"/>
    </location>
</feature>
<evidence type="ECO:0000256" key="14">
    <source>
        <dbReference type="SAM" id="MobiDB-lite"/>
    </source>
</evidence>
<dbReference type="InterPro" id="IPR024779">
    <property type="entry name" value="2OGFeDO_JBP1/TET_oxygenase_dom"/>
</dbReference>
<comment type="function">
    <text evidence="13">Dioxygenase that catalyzes the conversion of the modified genomic base 5-methylcytosine (5mC) into 5-hydroxymethylcytosine (5hmC) and plays a key role in epigenetic chromatin reprogramming during embryonic development.</text>
</comment>
<evidence type="ECO:0000256" key="5">
    <source>
        <dbReference type="ARBA" id="ARBA00022771"/>
    </source>
</evidence>
<feature type="compositionally biased region" description="Polar residues" evidence="14">
    <location>
        <begin position="349"/>
        <end position="381"/>
    </location>
</feature>
<comment type="cofactor">
    <cofactor evidence="13">
        <name>Fe(2+)</name>
        <dbReference type="ChEBI" id="CHEBI:29033"/>
    </cofactor>
    <text evidence="13">Binds 1 Fe(2+) ion per subunit.</text>
</comment>
<comment type="caution">
    <text evidence="16">The sequence shown here is derived from an EMBL/GenBank/DDBJ whole genome shotgun (WGS) entry which is preliminary data.</text>
</comment>
<evidence type="ECO:0000256" key="9">
    <source>
        <dbReference type="ARBA" id="ARBA00023004"/>
    </source>
</evidence>
<evidence type="ECO:0000256" key="6">
    <source>
        <dbReference type="ARBA" id="ARBA00022833"/>
    </source>
</evidence>
<dbReference type="CDD" id="cd18892">
    <property type="entry name" value="TET"/>
    <property type="match status" value="1"/>
</dbReference>
<dbReference type="Pfam" id="PF12851">
    <property type="entry name" value="Tet_JBP"/>
    <property type="match status" value="1"/>
</dbReference>
<organism evidence="16 17">
    <name type="scientific">Hypothenemus hampei</name>
    <name type="common">Coffee berry borer</name>
    <dbReference type="NCBI Taxonomy" id="57062"/>
    <lineage>
        <taxon>Eukaryota</taxon>
        <taxon>Metazoa</taxon>
        <taxon>Ecdysozoa</taxon>
        <taxon>Arthropoda</taxon>
        <taxon>Hexapoda</taxon>
        <taxon>Insecta</taxon>
        <taxon>Pterygota</taxon>
        <taxon>Neoptera</taxon>
        <taxon>Endopterygota</taxon>
        <taxon>Coleoptera</taxon>
        <taxon>Polyphaga</taxon>
        <taxon>Cucujiformia</taxon>
        <taxon>Curculionidae</taxon>
        <taxon>Scolytinae</taxon>
        <taxon>Hypothenemus</taxon>
    </lineage>
</organism>
<accession>A0ABD1EKN4</accession>
<evidence type="ECO:0000313" key="17">
    <source>
        <dbReference type="Proteomes" id="UP001566132"/>
    </source>
</evidence>
<dbReference type="SMART" id="SM01333">
    <property type="entry name" value="Tet_JBP"/>
    <property type="match status" value="1"/>
</dbReference>
<feature type="region of interest" description="Disordered" evidence="14">
    <location>
        <begin position="1372"/>
        <end position="1406"/>
    </location>
</feature>
<feature type="compositionally biased region" description="Low complexity" evidence="14">
    <location>
        <begin position="685"/>
        <end position="716"/>
    </location>
</feature>
<evidence type="ECO:0000256" key="13">
    <source>
        <dbReference type="RuleBase" id="RU367064"/>
    </source>
</evidence>
<dbReference type="GO" id="GO:0010468">
    <property type="term" value="P:regulation of gene expression"/>
    <property type="evidence" value="ECO:0007669"/>
    <property type="project" value="UniProtKB-ARBA"/>
</dbReference>
<evidence type="ECO:0000256" key="1">
    <source>
        <dbReference type="ARBA" id="ARBA00004286"/>
    </source>
</evidence>
<evidence type="ECO:0000256" key="8">
    <source>
        <dbReference type="ARBA" id="ARBA00023002"/>
    </source>
</evidence>
<feature type="compositionally biased region" description="Polar residues" evidence="14">
    <location>
        <begin position="750"/>
        <end position="773"/>
    </location>
</feature>
<feature type="region of interest" description="Disordered" evidence="14">
    <location>
        <begin position="950"/>
        <end position="991"/>
    </location>
</feature>
<keyword evidence="4 13" id="KW-0479">Metal-binding</keyword>
<feature type="domain" description="CXXC-type" evidence="15">
    <location>
        <begin position="406"/>
        <end position="446"/>
    </location>
</feature>
<gene>
    <name evidence="16" type="ORF">ABEB36_008085</name>
</gene>
<feature type="compositionally biased region" description="Polar residues" evidence="14">
    <location>
        <begin position="660"/>
        <end position="684"/>
    </location>
</feature>
<dbReference type="InterPro" id="IPR046942">
    <property type="entry name" value="TET_oxygenase"/>
</dbReference>
<proteinExistence type="inferred from homology"/>
<keyword evidence="5 12" id="KW-0863">Zinc-finger</keyword>
<dbReference type="EC" id="1.14.11.80" evidence="13"/>
<comment type="cofactor">
    <cofactor evidence="13">
        <name>Zn(2+)</name>
        <dbReference type="ChEBI" id="CHEBI:29105"/>
    </cofactor>
    <text evidence="13">The zinc ions have a structural role.</text>
</comment>
<feature type="compositionally biased region" description="Pro residues" evidence="14">
    <location>
        <begin position="505"/>
        <end position="522"/>
    </location>
</feature>
<keyword evidence="17" id="KW-1185">Reference proteome</keyword>
<feature type="compositionally biased region" description="Low complexity" evidence="14">
    <location>
        <begin position="919"/>
        <end position="932"/>
    </location>
</feature>
<evidence type="ECO:0000256" key="3">
    <source>
        <dbReference type="ARBA" id="ARBA00022454"/>
    </source>
</evidence>
<name>A0ABD1EKN4_HYPHA</name>
<protein>
    <recommendedName>
        <fullName evidence="13">Methylcytosine dioxygenase TET</fullName>
        <ecNumber evidence="13">1.14.11.80</ecNumber>
    </recommendedName>
</protein>
<feature type="compositionally biased region" description="Low complexity" evidence="14">
    <location>
        <begin position="640"/>
        <end position="659"/>
    </location>
</feature>
<evidence type="ECO:0000256" key="11">
    <source>
        <dbReference type="ARBA" id="ARBA00049431"/>
    </source>
</evidence>
<feature type="region of interest" description="Disordered" evidence="14">
    <location>
        <begin position="609"/>
        <end position="773"/>
    </location>
</feature>
<keyword evidence="6 13" id="KW-0862">Zinc</keyword>
<evidence type="ECO:0000256" key="4">
    <source>
        <dbReference type="ARBA" id="ARBA00022723"/>
    </source>
</evidence>
<sequence length="1663" mass="185686">MSETLSQDPDGLGVAYTTLTAPSYPSTPATPSSTVQDVPPGANLPPFSTFSTEIDSNGAFSSVSDRLFSDTRLLDISNWDYYTETRLVERGENGLSIITSQPQYRPWESKPVDSQVNNFSNETFSPQNGAGAAASKLPSFQSQFQAFSDPTVATTDQPTLTTLTNLTPVSPNSASSPQSQTLTTLNSSFHTLSARSYPLVPAPIQAREIPSIQQQFLDERHIQLYSHPTANLTLNNTIHSASIFPAQNGAIIQNNQIISSSPTVVTVLKSEPDLKLTSNLATLHQTDPTLKLQNIALHPTQFQNPMATLNSDTGLYNGIEKKVNGTGMMTSPTRTDFRKKERRKMRANSLESSAESDGASSNMDLGSESSGQVAAVSSTDGYNKAQHGLPVGMEQDISGGPMDKQVKKKRKRCGECIGCQRKDNCGDCAPCRNDKSHQICKQRRCEKLTEKKNLYGEPYMRGESRRGRGKGRGASSYRGRKPNGPITSLGSAGGLATGETNGGPVAPPQQTPTRPSPQPVTQPMPVQQQPMTPMPFYADPNRFPTPVWQTDPTQVSGWQGQFIQQIPTAAQTIDTYQQYPNGIYQATYQQPAFETNTFYTGAVQVLTPTNARPPSVPNQPPQMIPPRPNSNYSHTPSPSPANNVQQQQSQQQAANRQYQEYNQFGSNASNEGSQSRPSSVNSVVNQNPATPNNQNYQTNNQQQQQQQQQQSQGQQQTVYTPVSTGNFSPSSQQTQFANANSGNGQPGYPQVNTSSPQVVLHNSSGYPGNEQYGGQVQHNQWQESEQDWQNKVDQQHHYQEAQYIQNRSDNSSSNMANDNGQKMFSQADKVNLNTRIKTMILNKQQEAAKEQEMKNLDQNQTTTGHFLWYSHHQHLEPSLSADGGPFNNRPYYDRNTQQFAQTTCKIEDKSDELPAGRLNQSNFSNRNNNNHFSKTETSIEYDYYQFQQQETQENRKNCQTPQNVQSPSISSVRSPYTPNSPSSPLSSCHQKEQFLSPENTKTWLQERKKELAHFSRKLLKEPVSPDSSAQFKKTPPKVVGEEIPRCECFPPDQSPLEPGTYYTHLGCANNLRTLRYNLECQTGSTGAAIRIEKVRYTGKEGKTAQGCPIVKWVHRRVTIEEKYLVLVKHRKGHFCRSAFIVICLVVWEGVAKNNADELYSVLTEKLNKYGLQTRRRCATNDPRTCACQGIYEETCGTSFSFGCSWSMYYNGCKFTRSKDVRKFRLSVKEEESLIEEKLQHLADHVSPIYKALAPQSFKNQTRFEHIAGDCRLGTKPGKPFSGVTACIDFCAHAHKDIHNMNNGCTVVVTLTKHRDLSKSRDEQLHVLPLYVPENSDEFESKENQQSKILNGQIDVLKKYECEVRTFSEPAKRCKKNNGKKQAAANRKRKSSIEAHQQSPSVSEIQSGHVSSTVLDYFPVKSSYPRYDHLSNSKNEPNTIGVMPPYNNFPSNYNDCQFLPQFSTFKSQPQYHSCPHAYQTTPNRIRHLNTLQITNPFDDCYSNTSTSPNFNAINGVQPKTVDVRLSDNSECFRDPEIGGVAIALSHGSILFECAKHELHATTSLRKPNRADPTRISLVFYQHKSLNKPEHGLLDYCLKQKLKSDQVIGFDDSSCINMMGSFKEVSLNEPTSHTCSVKTMFPMYPCIVTDAYQEPYTGTESMPNI</sequence>
<evidence type="ECO:0000256" key="7">
    <source>
        <dbReference type="ARBA" id="ARBA00022964"/>
    </source>
</evidence>
<comment type="similarity">
    <text evidence="2 13">Belongs to the TET family.</text>
</comment>
<keyword evidence="9 13" id="KW-0408">Iron</keyword>
<dbReference type="GO" id="GO:0005634">
    <property type="term" value="C:nucleus"/>
    <property type="evidence" value="ECO:0007669"/>
    <property type="project" value="UniProtKB-UniRule"/>
</dbReference>
<dbReference type="GO" id="GO:0005694">
    <property type="term" value="C:chromosome"/>
    <property type="evidence" value="ECO:0007669"/>
    <property type="project" value="UniProtKB-SubCell"/>
</dbReference>
<comment type="catalytic activity">
    <reaction evidence="11 13">
        <text>a 5-hydroxymethyl-2'-deoxycytidine in DNA + 2-oxoglutarate + O2 = a 5-formyl-2'-deoxycytidine in DNA + succinate + CO2 + H2O</text>
        <dbReference type="Rhea" id="RHEA:53828"/>
        <dbReference type="Rhea" id="RHEA-COMP:13315"/>
        <dbReference type="Rhea" id="RHEA-COMP:13656"/>
        <dbReference type="ChEBI" id="CHEBI:15377"/>
        <dbReference type="ChEBI" id="CHEBI:15379"/>
        <dbReference type="ChEBI" id="CHEBI:16526"/>
        <dbReference type="ChEBI" id="CHEBI:16810"/>
        <dbReference type="ChEBI" id="CHEBI:30031"/>
        <dbReference type="ChEBI" id="CHEBI:136731"/>
        <dbReference type="ChEBI" id="CHEBI:137731"/>
        <dbReference type="EC" id="1.14.11.80"/>
    </reaction>
</comment>
<dbReference type="InterPro" id="IPR002857">
    <property type="entry name" value="Znf_CXXC"/>
</dbReference>
<dbReference type="GO" id="GO:0141166">
    <property type="term" value="P:chromosomal 5-methylcytosine DNA demethylation pathway"/>
    <property type="evidence" value="ECO:0007669"/>
    <property type="project" value="UniProtKB-UniRule"/>
</dbReference>
<dbReference type="GO" id="GO:0008270">
    <property type="term" value="F:zinc ion binding"/>
    <property type="evidence" value="ECO:0007669"/>
    <property type="project" value="UniProtKB-UniRule"/>
</dbReference>
<reference evidence="16 17" key="1">
    <citation type="submission" date="2024-05" db="EMBL/GenBank/DDBJ databases">
        <title>Genetic variation in Jamaican populations of the coffee berry borer (Hypothenemus hampei).</title>
        <authorList>
            <person name="Errbii M."/>
            <person name="Myrie A."/>
        </authorList>
    </citation>
    <scope>NUCLEOTIDE SEQUENCE [LARGE SCALE GENOMIC DNA]</scope>
    <source>
        <strain evidence="16">JA-Hopewell-2020-01-JO</strain>
        <tissue evidence="16">Whole body</tissue>
    </source>
</reference>
<feature type="compositionally biased region" description="Polar residues" evidence="14">
    <location>
        <begin position="717"/>
        <end position="743"/>
    </location>
</feature>
<evidence type="ECO:0000259" key="15">
    <source>
        <dbReference type="PROSITE" id="PS51058"/>
    </source>
</evidence>
<evidence type="ECO:0000256" key="12">
    <source>
        <dbReference type="PROSITE-ProRule" id="PRU00509"/>
    </source>
</evidence>